<dbReference type="Pfam" id="PF23286">
    <property type="entry name" value="LRR_13"/>
    <property type="match status" value="1"/>
</dbReference>
<accession>A0AAN9Q6K4</accession>
<keyword evidence="5" id="KW-0611">Plant defense</keyword>
<dbReference type="GO" id="GO:0061809">
    <property type="term" value="F:NAD+ nucleosidase activity, cyclic ADP-ribose generating"/>
    <property type="evidence" value="ECO:0007669"/>
    <property type="project" value="UniProtKB-EC"/>
</dbReference>
<evidence type="ECO:0000259" key="8">
    <source>
        <dbReference type="PROSITE" id="PS50104"/>
    </source>
</evidence>
<name>A0AAN9Q6K4_CLITE</name>
<evidence type="ECO:0000256" key="7">
    <source>
        <dbReference type="ARBA" id="ARBA00047304"/>
    </source>
</evidence>
<dbReference type="EC" id="3.2.2.6" evidence="1"/>
<proteinExistence type="predicted"/>
<dbReference type="PANTHER" id="PTHR11017:SF568">
    <property type="entry name" value="ADP-RIBOSYL CYCLASE_CYCLIC ADP-RIBOSE HYDROLASE"/>
    <property type="match status" value="1"/>
</dbReference>
<dbReference type="InterPro" id="IPR027417">
    <property type="entry name" value="P-loop_NTPase"/>
</dbReference>
<gene>
    <name evidence="9" type="ORF">RJT34_04837</name>
</gene>
<keyword evidence="3" id="KW-0677">Repeat</keyword>
<dbReference type="InterPro" id="IPR000157">
    <property type="entry name" value="TIR_dom"/>
</dbReference>
<dbReference type="Pfam" id="PF07725">
    <property type="entry name" value="LRR_3"/>
    <property type="match status" value="1"/>
</dbReference>
<dbReference type="SMART" id="SM00369">
    <property type="entry name" value="LRR_TYP"/>
    <property type="match status" value="4"/>
</dbReference>
<reference evidence="9 10" key="1">
    <citation type="submission" date="2024-01" db="EMBL/GenBank/DDBJ databases">
        <title>The genomes of 5 underutilized Papilionoideae crops provide insights into root nodulation and disease resistance.</title>
        <authorList>
            <person name="Yuan L."/>
        </authorList>
    </citation>
    <scope>NUCLEOTIDE SEQUENCE [LARGE SCALE GENOMIC DNA]</scope>
    <source>
        <strain evidence="9">LY-2023</strain>
        <tissue evidence="9">Leaf</tissue>
    </source>
</reference>
<evidence type="ECO:0000256" key="5">
    <source>
        <dbReference type="ARBA" id="ARBA00022821"/>
    </source>
</evidence>
<dbReference type="Gene3D" id="3.40.50.10140">
    <property type="entry name" value="Toll/interleukin-1 receptor homology (TIR) domain"/>
    <property type="match status" value="1"/>
</dbReference>
<dbReference type="InterPro" id="IPR045344">
    <property type="entry name" value="C-JID"/>
</dbReference>
<dbReference type="GO" id="GO:0043531">
    <property type="term" value="F:ADP binding"/>
    <property type="evidence" value="ECO:0007669"/>
    <property type="project" value="InterPro"/>
</dbReference>
<keyword evidence="4" id="KW-0378">Hydrolase</keyword>
<evidence type="ECO:0000256" key="2">
    <source>
        <dbReference type="ARBA" id="ARBA00022614"/>
    </source>
</evidence>
<evidence type="ECO:0000313" key="10">
    <source>
        <dbReference type="Proteomes" id="UP001359559"/>
    </source>
</evidence>
<feature type="domain" description="TIR" evidence="8">
    <location>
        <begin position="11"/>
        <end position="175"/>
    </location>
</feature>
<dbReference type="SUPFAM" id="SSF52200">
    <property type="entry name" value="Toll/Interleukin receptor TIR domain"/>
    <property type="match status" value="1"/>
</dbReference>
<evidence type="ECO:0000256" key="3">
    <source>
        <dbReference type="ARBA" id="ARBA00022737"/>
    </source>
</evidence>
<dbReference type="InterPro" id="IPR011713">
    <property type="entry name" value="Leu-rich_rpt_3"/>
</dbReference>
<dbReference type="InterPro" id="IPR032675">
    <property type="entry name" value="LRR_dom_sf"/>
</dbReference>
<keyword evidence="10" id="KW-1185">Reference proteome</keyword>
<organism evidence="9 10">
    <name type="scientific">Clitoria ternatea</name>
    <name type="common">Butterfly pea</name>
    <dbReference type="NCBI Taxonomy" id="43366"/>
    <lineage>
        <taxon>Eukaryota</taxon>
        <taxon>Viridiplantae</taxon>
        <taxon>Streptophyta</taxon>
        <taxon>Embryophyta</taxon>
        <taxon>Tracheophyta</taxon>
        <taxon>Spermatophyta</taxon>
        <taxon>Magnoliopsida</taxon>
        <taxon>eudicotyledons</taxon>
        <taxon>Gunneridae</taxon>
        <taxon>Pentapetalae</taxon>
        <taxon>rosids</taxon>
        <taxon>fabids</taxon>
        <taxon>Fabales</taxon>
        <taxon>Fabaceae</taxon>
        <taxon>Papilionoideae</taxon>
        <taxon>50 kb inversion clade</taxon>
        <taxon>NPAAA clade</taxon>
        <taxon>indigoferoid/millettioid clade</taxon>
        <taxon>Phaseoleae</taxon>
        <taxon>Clitoria</taxon>
    </lineage>
</organism>
<evidence type="ECO:0000256" key="4">
    <source>
        <dbReference type="ARBA" id="ARBA00022801"/>
    </source>
</evidence>
<evidence type="ECO:0000256" key="6">
    <source>
        <dbReference type="ARBA" id="ARBA00023027"/>
    </source>
</evidence>
<dbReference type="Gene3D" id="3.80.10.10">
    <property type="entry name" value="Ribonuclease Inhibitor"/>
    <property type="match status" value="3"/>
</dbReference>
<dbReference type="GO" id="GO:0007165">
    <property type="term" value="P:signal transduction"/>
    <property type="evidence" value="ECO:0007669"/>
    <property type="project" value="InterPro"/>
</dbReference>
<evidence type="ECO:0000256" key="1">
    <source>
        <dbReference type="ARBA" id="ARBA00011982"/>
    </source>
</evidence>
<dbReference type="GO" id="GO:0006952">
    <property type="term" value="P:defense response"/>
    <property type="evidence" value="ECO:0007669"/>
    <property type="project" value="InterPro"/>
</dbReference>
<dbReference type="InterPro" id="IPR035897">
    <property type="entry name" value="Toll_tir_struct_dom_sf"/>
</dbReference>
<dbReference type="PRINTS" id="PR00364">
    <property type="entry name" value="DISEASERSIST"/>
</dbReference>
<dbReference type="Pfam" id="PF00931">
    <property type="entry name" value="NB-ARC"/>
    <property type="match status" value="1"/>
</dbReference>
<dbReference type="SUPFAM" id="SSF52540">
    <property type="entry name" value="P-loop containing nucleoside triphosphate hydrolases"/>
    <property type="match status" value="1"/>
</dbReference>
<keyword evidence="6" id="KW-0520">NAD</keyword>
<dbReference type="InterPro" id="IPR058546">
    <property type="entry name" value="RPS4B/Roq1-like_LRR"/>
</dbReference>
<sequence>MSENFCSIGPTKHDVFLSFRGEDTRNGFADHLYAALCSKKIRTYMDDRVFHRGYEISASLQEAIEESNVYVIIFSKHYASSTWCLEVLTHILQCMERHGRALIPVFYKVDPLNVRNQRGSYEDAFVKHEQQFKDKVKEWKVALTQAAQLSGWGSKTIGAEYLLVKEIVQDVSRKLMNPSPIIGFGGLVGIHQHIAAIQSLLLAESEGVRIIGIWGVGGTGKTTIAGAIYHKLATQFSSRSFVASVHEVVERYGMQHTQRSYLSELLGEENTSSGLSFSDERLRRAKVLLVLDNVKNSDLIDRSFISVLKGEIVMHDLIQQMGQEIVCQQRVNEPGNQSRLWNHEDIHQVLRGNKGTDAVQYIYLDICQVKEVQLHAETLKMMHNLRLLQLYKSKSTEVSKVHIPSFLESLPDSLKFLCWDGFPRRSLPLDFYPTSLVKLDMRDSKLEQLWEGDQHLPNLKRLDLSGSKNLIKIPDISQSPNIEEIILSHCVSLVQVQSSSFLSKLNCLWLNGCVGLRSLNLPSNILSESSGLIVLYDCCNLEMFSVSNITMGAWLYGCSRSRSIESIFRNSLPGEIFRCFRDTGSRSLFEKFSETFDPIDSAESYEEEPGDNIHLLNLKVLREGSPSLFPTLSELCWLDLSYCESLTSLPSDFCKLKHLKRLYLRGCSNLEKFPDIEETMENLMVLILDQTAIQELPSSFHHLVGLEELSLRWCQRLEFIPPSIGRLHKLCMLDLAYCESLETLPSSIFQLKLSKLDLHGCSKLKTFPEILEPAESFALISLTETGIKELPSSLENLVWLQTLQLNLCRDLELLPSTIGNVTLLSKLDLSGCEKLSEIPSEIGHLLSLRELSLRESGIVNLPDSIGQLSSLKSLDLSDCKRLECIPQLPAYLKYMVAFDCPSIRRVSSSSFKVSSSDSQEGVFKFHLTNTQELDTSGQSNLAADAWLRITNDAYRSVLYCFPGSEVPHWFPYRCKGHSVTLNIDSRSWCIDDKFIIGFALCVVLGLEGINDEKNKYSVFSYRFTFECDDGIHVVPSHEQLRYYFDWKGRQRFVVDDHTFMWKYYWDYSSTTGPLLSGARNFTFEICKYDVGRFWPNYRPTFKVKECGIFPII</sequence>
<dbReference type="InterPro" id="IPR044974">
    <property type="entry name" value="Disease_R_plants"/>
</dbReference>
<dbReference type="Pfam" id="PF01582">
    <property type="entry name" value="TIR"/>
    <property type="match status" value="1"/>
</dbReference>
<dbReference type="SUPFAM" id="SSF52058">
    <property type="entry name" value="L domain-like"/>
    <property type="match status" value="2"/>
</dbReference>
<dbReference type="EMBL" id="JAYKXN010000001">
    <property type="protein sequence ID" value="KAK7320103.1"/>
    <property type="molecule type" value="Genomic_DNA"/>
</dbReference>
<comment type="caution">
    <text evidence="9">The sequence shown here is derived from an EMBL/GenBank/DDBJ whole genome shotgun (WGS) entry which is preliminary data.</text>
</comment>
<dbReference type="PROSITE" id="PS50104">
    <property type="entry name" value="TIR"/>
    <property type="match status" value="1"/>
</dbReference>
<protein>
    <recommendedName>
        <fullName evidence="1">ADP-ribosyl cyclase/cyclic ADP-ribose hydrolase</fullName>
        <ecNumber evidence="1">3.2.2.6</ecNumber>
    </recommendedName>
</protein>
<dbReference type="AlphaFoldDB" id="A0AAN9Q6K4"/>
<dbReference type="InterPro" id="IPR002182">
    <property type="entry name" value="NB-ARC"/>
</dbReference>
<evidence type="ECO:0000313" key="9">
    <source>
        <dbReference type="EMBL" id="KAK7320103.1"/>
    </source>
</evidence>
<dbReference type="InterPro" id="IPR003591">
    <property type="entry name" value="Leu-rich_rpt_typical-subtyp"/>
</dbReference>
<dbReference type="Pfam" id="PF20160">
    <property type="entry name" value="C-JID"/>
    <property type="match status" value="1"/>
</dbReference>
<dbReference type="SMART" id="SM00255">
    <property type="entry name" value="TIR"/>
    <property type="match status" value="1"/>
</dbReference>
<keyword evidence="2" id="KW-0433">Leucine-rich repeat</keyword>
<dbReference type="FunFam" id="3.40.50.10140:FF:000007">
    <property type="entry name" value="Disease resistance protein (TIR-NBS-LRR class)"/>
    <property type="match status" value="1"/>
</dbReference>
<dbReference type="PANTHER" id="PTHR11017">
    <property type="entry name" value="LEUCINE-RICH REPEAT-CONTAINING PROTEIN"/>
    <property type="match status" value="1"/>
</dbReference>
<dbReference type="Gene3D" id="3.40.50.300">
    <property type="entry name" value="P-loop containing nucleotide triphosphate hydrolases"/>
    <property type="match status" value="1"/>
</dbReference>
<dbReference type="Proteomes" id="UP001359559">
    <property type="component" value="Unassembled WGS sequence"/>
</dbReference>
<comment type="catalytic activity">
    <reaction evidence="7">
        <text>NAD(+) + H2O = ADP-D-ribose + nicotinamide + H(+)</text>
        <dbReference type="Rhea" id="RHEA:16301"/>
        <dbReference type="ChEBI" id="CHEBI:15377"/>
        <dbReference type="ChEBI" id="CHEBI:15378"/>
        <dbReference type="ChEBI" id="CHEBI:17154"/>
        <dbReference type="ChEBI" id="CHEBI:57540"/>
        <dbReference type="ChEBI" id="CHEBI:57967"/>
        <dbReference type="EC" id="3.2.2.6"/>
    </reaction>
    <physiologicalReaction direction="left-to-right" evidence="7">
        <dbReference type="Rhea" id="RHEA:16302"/>
    </physiologicalReaction>
</comment>